<dbReference type="AlphaFoldDB" id="A0A6J4LE84"/>
<organism evidence="2">
    <name type="scientific">uncultured Lysobacter sp</name>
    <dbReference type="NCBI Taxonomy" id="271060"/>
    <lineage>
        <taxon>Bacteria</taxon>
        <taxon>Pseudomonadati</taxon>
        <taxon>Pseudomonadota</taxon>
        <taxon>Gammaproteobacteria</taxon>
        <taxon>Lysobacterales</taxon>
        <taxon>Lysobacteraceae</taxon>
        <taxon>Lysobacter</taxon>
        <taxon>environmental samples</taxon>
    </lineage>
</organism>
<reference evidence="2" key="1">
    <citation type="submission" date="2020-02" db="EMBL/GenBank/DDBJ databases">
        <authorList>
            <person name="Meier V. D."/>
        </authorList>
    </citation>
    <scope>NUCLEOTIDE SEQUENCE</scope>
    <source>
        <strain evidence="2">AVDCRST_MAG71</strain>
    </source>
</reference>
<evidence type="ECO:0000256" key="1">
    <source>
        <dbReference type="SAM" id="MobiDB-lite"/>
    </source>
</evidence>
<feature type="compositionally biased region" description="Basic and acidic residues" evidence="1">
    <location>
        <begin position="85"/>
        <end position="98"/>
    </location>
</feature>
<accession>A0A6J4LE84</accession>
<proteinExistence type="predicted"/>
<feature type="region of interest" description="Disordered" evidence="1">
    <location>
        <begin position="1"/>
        <end position="98"/>
    </location>
</feature>
<evidence type="ECO:0000313" key="2">
    <source>
        <dbReference type="EMBL" id="CAA9329349.1"/>
    </source>
</evidence>
<sequence length="98" mass="10610">MDSGNRSARRRIGRPAPMMPPCQWVSHARTWRSGVTHGGRSDPAPGLSGRNGAVHSRIGGNRRAGSHSHACDAGRKRNVRHRRSSHADARKRGDEGGT</sequence>
<protein>
    <submittedName>
        <fullName evidence="2">Uncharacterized protein</fullName>
    </submittedName>
</protein>
<gene>
    <name evidence="2" type="ORF">AVDCRST_MAG71-1674</name>
</gene>
<dbReference type="EMBL" id="CADCUA010000406">
    <property type="protein sequence ID" value="CAA9329349.1"/>
    <property type="molecule type" value="Genomic_DNA"/>
</dbReference>
<name>A0A6J4LE84_9GAMM</name>